<comment type="caution">
    <text evidence="2">The sequence shown here is derived from an EMBL/GenBank/DDBJ whole genome shotgun (WGS) entry which is preliminary data.</text>
</comment>
<evidence type="ECO:0000313" key="3">
    <source>
        <dbReference type="Proteomes" id="UP000792457"/>
    </source>
</evidence>
<reference evidence="2" key="1">
    <citation type="submission" date="2013-04" db="EMBL/GenBank/DDBJ databases">
        <authorList>
            <person name="Qu J."/>
            <person name="Murali S.C."/>
            <person name="Bandaranaike D."/>
            <person name="Bellair M."/>
            <person name="Blankenburg K."/>
            <person name="Chao H."/>
            <person name="Dinh H."/>
            <person name="Doddapaneni H."/>
            <person name="Downs B."/>
            <person name="Dugan-Rocha S."/>
            <person name="Elkadiri S."/>
            <person name="Gnanaolivu R.D."/>
            <person name="Hernandez B."/>
            <person name="Javaid M."/>
            <person name="Jayaseelan J.C."/>
            <person name="Lee S."/>
            <person name="Li M."/>
            <person name="Ming W."/>
            <person name="Munidasa M."/>
            <person name="Muniz J."/>
            <person name="Nguyen L."/>
            <person name="Ongeri F."/>
            <person name="Osuji N."/>
            <person name="Pu L.-L."/>
            <person name="Puazo M."/>
            <person name="Qu C."/>
            <person name="Quiroz J."/>
            <person name="Raj R."/>
            <person name="Weissenberger G."/>
            <person name="Xin Y."/>
            <person name="Zou X."/>
            <person name="Han Y."/>
            <person name="Richards S."/>
            <person name="Worley K."/>
            <person name="Muzny D."/>
            <person name="Gibbs R."/>
        </authorList>
    </citation>
    <scope>NUCLEOTIDE SEQUENCE</scope>
    <source>
        <strain evidence="2">Sampled in the wild</strain>
    </source>
</reference>
<proteinExistence type="predicted"/>
<sequence>MKRLVKELGSQNPDSMFHAMAELAKMTCNNLRNTYILSLVEALLDRGLGDSDPSASAGASVALNSVLKVKGGYLPNHVPHILGEPEDVSNANVPWWHQISAGTCHTSS</sequence>
<dbReference type="InterPro" id="IPR048465">
    <property type="entry name" value="Maestro-like_HEAT"/>
</dbReference>
<organism evidence="2 3">
    <name type="scientific">Ladona fulva</name>
    <name type="common">Scarce chaser dragonfly</name>
    <name type="synonym">Libellula fulva</name>
    <dbReference type="NCBI Taxonomy" id="123851"/>
    <lineage>
        <taxon>Eukaryota</taxon>
        <taxon>Metazoa</taxon>
        <taxon>Ecdysozoa</taxon>
        <taxon>Arthropoda</taxon>
        <taxon>Hexapoda</taxon>
        <taxon>Insecta</taxon>
        <taxon>Pterygota</taxon>
        <taxon>Palaeoptera</taxon>
        <taxon>Odonata</taxon>
        <taxon>Epiprocta</taxon>
        <taxon>Anisoptera</taxon>
        <taxon>Libelluloidea</taxon>
        <taxon>Libellulidae</taxon>
        <taxon>Ladona</taxon>
    </lineage>
</organism>
<dbReference type="AlphaFoldDB" id="A0A8K0P8P0"/>
<evidence type="ECO:0000259" key="1">
    <source>
        <dbReference type="Pfam" id="PF21047"/>
    </source>
</evidence>
<dbReference type="EMBL" id="KZ308844">
    <property type="protein sequence ID" value="KAG8234784.1"/>
    <property type="molecule type" value="Genomic_DNA"/>
</dbReference>
<accession>A0A8K0P8P0</accession>
<feature type="domain" description="Maestro-like HEAT-repeats" evidence="1">
    <location>
        <begin position="1"/>
        <end position="83"/>
    </location>
</feature>
<dbReference type="Proteomes" id="UP000792457">
    <property type="component" value="Unassembled WGS sequence"/>
</dbReference>
<evidence type="ECO:0000313" key="2">
    <source>
        <dbReference type="EMBL" id="KAG8234784.1"/>
    </source>
</evidence>
<dbReference type="Pfam" id="PF21047">
    <property type="entry name" value="HEAT_Maestro"/>
    <property type="match status" value="1"/>
</dbReference>
<protein>
    <recommendedName>
        <fullName evidence="1">Maestro-like HEAT-repeats domain-containing protein</fullName>
    </recommendedName>
</protein>
<name>A0A8K0P8P0_LADFU</name>
<keyword evidence="3" id="KW-1185">Reference proteome</keyword>
<gene>
    <name evidence="2" type="ORF">J437_LFUL006616</name>
</gene>
<reference evidence="2" key="2">
    <citation type="submission" date="2017-10" db="EMBL/GenBank/DDBJ databases">
        <title>Ladona fulva Genome sequencing and assembly.</title>
        <authorList>
            <person name="Murali S."/>
            <person name="Richards S."/>
            <person name="Bandaranaike D."/>
            <person name="Bellair M."/>
            <person name="Blankenburg K."/>
            <person name="Chao H."/>
            <person name="Dinh H."/>
            <person name="Doddapaneni H."/>
            <person name="Dugan-Rocha S."/>
            <person name="Elkadiri S."/>
            <person name="Gnanaolivu R."/>
            <person name="Hernandez B."/>
            <person name="Skinner E."/>
            <person name="Javaid M."/>
            <person name="Lee S."/>
            <person name="Li M."/>
            <person name="Ming W."/>
            <person name="Munidasa M."/>
            <person name="Muniz J."/>
            <person name="Nguyen L."/>
            <person name="Hughes D."/>
            <person name="Osuji N."/>
            <person name="Pu L.-L."/>
            <person name="Puazo M."/>
            <person name="Qu C."/>
            <person name="Quiroz J."/>
            <person name="Raj R."/>
            <person name="Weissenberger G."/>
            <person name="Xin Y."/>
            <person name="Zou X."/>
            <person name="Han Y."/>
            <person name="Worley K."/>
            <person name="Muzny D."/>
            <person name="Gibbs R."/>
        </authorList>
    </citation>
    <scope>NUCLEOTIDE SEQUENCE</scope>
    <source>
        <strain evidence="2">Sampled in the wild</strain>
    </source>
</reference>